<organism evidence="2 3">
    <name type="scientific">Cynara cardunculus var. scolymus</name>
    <name type="common">Globe artichoke</name>
    <name type="synonym">Cynara scolymus</name>
    <dbReference type="NCBI Taxonomy" id="59895"/>
    <lineage>
        <taxon>Eukaryota</taxon>
        <taxon>Viridiplantae</taxon>
        <taxon>Streptophyta</taxon>
        <taxon>Embryophyta</taxon>
        <taxon>Tracheophyta</taxon>
        <taxon>Spermatophyta</taxon>
        <taxon>Magnoliopsida</taxon>
        <taxon>eudicotyledons</taxon>
        <taxon>Gunneridae</taxon>
        <taxon>Pentapetalae</taxon>
        <taxon>asterids</taxon>
        <taxon>campanulids</taxon>
        <taxon>Asterales</taxon>
        <taxon>Asteraceae</taxon>
        <taxon>Carduoideae</taxon>
        <taxon>Cardueae</taxon>
        <taxon>Carduinae</taxon>
        <taxon>Cynara</taxon>
    </lineage>
</organism>
<evidence type="ECO:0000313" key="2">
    <source>
        <dbReference type="EMBL" id="KVI01454.1"/>
    </source>
</evidence>
<evidence type="ECO:0000256" key="1">
    <source>
        <dbReference type="SAM" id="MobiDB-lite"/>
    </source>
</evidence>
<protein>
    <submittedName>
        <fullName evidence="2">Uncharacterized protein</fullName>
    </submittedName>
</protein>
<dbReference type="Pfam" id="PF12609">
    <property type="entry name" value="DUF3774"/>
    <property type="match status" value="1"/>
</dbReference>
<dbReference type="InterPro" id="IPR022251">
    <property type="entry name" value="DUF3774_wound-induced"/>
</dbReference>
<sequence>MAKQHFKKMSSRSRAWMVAGTVGLVEALKDQGFARWNFLISITTAASSDASSSSSSMCPPMSAKLDPSISVRSKALPGDPSSDPNHQKMEKLTVKLGASYHPHLLQKRLKILNHPPGLHLCHFYLLLRVAYIGWKQPTKIDKRNGQNTSLLIPGAGPITRSLLDL</sequence>
<evidence type="ECO:0000313" key="3">
    <source>
        <dbReference type="Proteomes" id="UP000243975"/>
    </source>
</evidence>
<dbReference type="Gramene" id="KVI01454">
    <property type="protein sequence ID" value="KVI01454"/>
    <property type="gene ID" value="Ccrd_020277"/>
</dbReference>
<dbReference type="PANTHER" id="PTHR33090">
    <property type="entry name" value="DUF3774 DOMAIN PROTEIN-RELATED"/>
    <property type="match status" value="1"/>
</dbReference>
<reference evidence="2 3" key="1">
    <citation type="journal article" date="2016" name="Sci. Rep.">
        <title>The genome sequence of the outbreeding globe artichoke constructed de novo incorporating a phase-aware low-pass sequencing strategy of F1 progeny.</title>
        <authorList>
            <person name="Scaglione D."/>
            <person name="Reyes-Chin-Wo S."/>
            <person name="Acquadro A."/>
            <person name="Froenicke L."/>
            <person name="Portis E."/>
            <person name="Beitel C."/>
            <person name="Tirone M."/>
            <person name="Mauro R."/>
            <person name="Lo Monaco A."/>
            <person name="Mauromicale G."/>
            <person name="Faccioli P."/>
            <person name="Cattivelli L."/>
            <person name="Rieseberg L."/>
            <person name="Michelmore R."/>
            <person name="Lanteri S."/>
        </authorList>
    </citation>
    <scope>NUCLEOTIDE SEQUENCE [LARGE SCALE GENOMIC DNA]</scope>
    <source>
        <strain evidence="2">2C</strain>
    </source>
</reference>
<gene>
    <name evidence="2" type="ORF">Ccrd_020277</name>
</gene>
<proteinExistence type="predicted"/>
<dbReference type="Proteomes" id="UP000243975">
    <property type="component" value="Unassembled WGS sequence"/>
</dbReference>
<feature type="compositionally biased region" description="Low complexity" evidence="1">
    <location>
        <begin position="49"/>
        <end position="63"/>
    </location>
</feature>
<dbReference type="EMBL" id="LEKV01003090">
    <property type="protein sequence ID" value="KVI01454.1"/>
    <property type="molecule type" value="Genomic_DNA"/>
</dbReference>
<comment type="caution">
    <text evidence="2">The sequence shown here is derived from an EMBL/GenBank/DDBJ whole genome shotgun (WGS) entry which is preliminary data.</text>
</comment>
<accession>A0A103Y2R0</accession>
<feature type="region of interest" description="Disordered" evidence="1">
    <location>
        <begin position="49"/>
        <end position="87"/>
    </location>
</feature>
<name>A0A103Y2R0_CYNCS</name>
<dbReference type="AlphaFoldDB" id="A0A103Y2R0"/>
<keyword evidence="3" id="KW-1185">Reference proteome</keyword>